<keyword evidence="2" id="KW-0812">Transmembrane</keyword>
<evidence type="ECO:0000313" key="4">
    <source>
        <dbReference type="Proteomes" id="UP000011514"/>
    </source>
</evidence>
<gene>
    <name evidence="3" type="ORF">C471_07621</name>
</gene>
<evidence type="ECO:0000256" key="1">
    <source>
        <dbReference type="SAM" id="MobiDB-lite"/>
    </source>
</evidence>
<accession>M0E2S3</accession>
<keyword evidence="2" id="KW-0472">Membrane</keyword>
<organism evidence="3 4">
    <name type="scientific">Halorubrum saccharovorum DSM 1137</name>
    <dbReference type="NCBI Taxonomy" id="1227484"/>
    <lineage>
        <taxon>Archaea</taxon>
        <taxon>Methanobacteriati</taxon>
        <taxon>Methanobacteriota</taxon>
        <taxon>Stenosarchaea group</taxon>
        <taxon>Halobacteria</taxon>
        <taxon>Halobacteriales</taxon>
        <taxon>Haloferacaceae</taxon>
        <taxon>Halorubrum</taxon>
    </lineage>
</organism>
<reference evidence="3 4" key="1">
    <citation type="journal article" date="2014" name="PLoS Genet.">
        <title>Phylogenetically driven sequencing of extremely halophilic archaea reveals strategies for static and dynamic osmo-response.</title>
        <authorList>
            <person name="Becker E.A."/>
            <person name="Seitzer P.M."/>
            <person name="Tritt A."/>
            <person name="Larsen D."/>
            <person name="Krusor M."/>
            <person name="Yao A.I."/>
            <person name="Wu D."/>
            <person name="Madern D."/>
            <person name="Eisen J.A."/>
            <person name="Darling A.E."/>
            <person name="Facciotti M.T."/>
        </authorList>
    </citation>
    <scope>NUCLEOTIDE SEQUENCE [LARGE SCALE GENOMIC DNA]</scope>
    <source>
        <strain evidence="3 4">DSM 1137</strain>
    </source>
</reference>
<comment type="caution">
    <text evidence="3">The sequence shown here is derived from an EMBL/GenBank/DDBJ whole genome shotgun (WGS) entry which is preliminary data.</text>
</comment>
<feature type="compositionally biased region" description="Acidic residues" evidence="1">
    <location>
        <begin position="162"/>
        <end position="180"/>
    </location>
</feature>
<feature type="region of interest" description="Disordered" evidence="1">
    <location>
        <begin position="155"/>
        <end position="187"/>
    </location>
</feature>
<keyword evidence="2" id="KW-1133">Transmembrane helix</keyword>
<name>M0E2S3_9EURY</name>
<protein>
    <recommendedName>
        <fullName evidence="5">DUF4760 domain-containing protein</fullName>
    </recommendedName>
</protein>
<proteinExistence type="predicted"/>
<sequence length="187" mass="21612">MPVETLVGIAQYWEAIIAASALVVSILSLLRDKQSRQMDMLHEVFRNIGELNSQLVDYNPSERDEEQRKQDGKIIFQEKAKEFDYLCFLINRNKVKERDVYELGGDDIVDFYESYSDRMDGESYSDIEPVVERWETHPPTTVWNRLILRWKKTRLGSPTESSEGEESESESSSSEDDADGETEKAES</sequence>
<evidence type="ECO:0008006" key="5">
    <source>
        <dbReference type="Google" id="ProtNLM"/>
    </source>
</evidence>
<dbReference type="OrthoDB" id="346337at2157"/>
<evidence type="ECO:0000313" key="3">
    <source>
        <dbReference type="EMBL" id="ELZ40634.1"/>
    </source>
</evidence>
<dbReference type="Proteomes" id="UP000011514">
    <property type="component" value="Unassembled WGS sequence"/>
</dbReference>
<evidence type="ECO:0000256" key="2">
    <source>
        <dbReference type="SAM" id="Phobius"/>
    </source>
</evidence>
<keyword evidence="4" id="KW-1185">Reference proteome</keyword>
<feature type="transmembrane region" description="Helical" evidence="2">
    <location>
        <begin position="12"/>
        <end position="30"/>
    </location>
</feature>
<dbReference type="AlphaFoldDB" id="M0E2S3"/>
<dbReference type="EMBL" id="AOJE01000025">
    <property type="protein sequence ID" value="ELZ40634.1"/>
    <property type="molecule type" value="Genomic_DNA"/>
</dbReference>
<dbReference type="RefSeq" id="WP_004047768.1">
    <property type="nucleotide sequence ID" value="NZ_AOJE01000025.1"/>
</dbReference>